<evidence type="ECO:0000256" key="5">
    <source>
        <dbReference type="ARBA" id="ARBA00022840"/>
    </source>
</evidence>
<sequence>MKIFQPFLLKQMTDLEEIIEAVKIMAKNKTGSLIAIVRENNLKEIIDQSVQLDAIISASLLLTIFKKIQHFTTGP</sequence>
<keyword evidence="3" id="KW-0548">Nucleotidyltransferase</keyword>
<dbReference type="EMBL" id="AFMD02000395">
    <property type="protein sequence ID" value="EMG20609.1"/>
    <property type="molecule type" value="Genomic_DNA"/>
</dbReference>
<evidence type="ECO:0000259" key="6">
    <source>
        <dbReference type="PROSITE" id="PS51794"/>
    </source>
</evidence>
<dbReference type="PANTHER" id="PTHR34185:SF1">
    <property type="entry name" value="DIADENYLATE CYCLASE"/>
    <property type="match status" value="1"/>
</dbReference>
<name>M3H8E1_LEPIT</name>
<evidence type="ECO:0000313" key="7">
    <source>
        <dbReference type="EMBL" id="EMG20609.1"/>
    </source>
</evidence>
<proteinExistence type="predicted"/>
<dbReference type="PROSITE" id="PS51794">
    <property type="entry name" value="DAC"/>
    <property type="match status" value="1"/>
</dbReference>
<dbReference type="Proteomes" id="UP000011778">
    <property type="component" value="Unassembled WGS sequence"/>
</dbReference>
<evidence type="ECO:0000256" key="2">
    <source>
        <dbReference type="ARBA" id="ARBA00022679"/>
    </source>
</evidence>
<comment type="catalytic activity">
    <reaction evidence="1">
        <text>2 ATP = 3',3'-c-di-AMP + 2 diphosphate</text>
        <dbReference type="Rhea" id="RHEA:35655"/>
        <dbReference type="ChEBI" id="CHEBI:30616"/>
        <dbReference type="ChEBI" id="CHEBI:33019"/>
        <dbReference type="ChEBI" id="CHEBI:71500"/>
        <dbReference type="EC" id="2.7.7.85"/>
    </reaction>
</comment>
<dbReference type="GO" id="GO:0106408">
    <property type="term" value="F:diadenylate cyclase activity"/>
    <property type="evidence" value="ECO:0007669"/>
    <property type="project" value="UniProtKB-EC"/>
</dbReference>
<dbReference type="Gene3D" id="3.40.1700.10">
    <property type="entry name" value="DNA integrity scanning protein, DisA, N-terminal domain"/>
    <property type="match status" value="1"/>
</dbReference>
<dbReference type="InterPro" id="IPR003390">
    <property type="entry name" value="DNA_integrity_scan_DisA_N"/>
</dbReference>
<accession>M3H8E1</accession>
<dbReference type="GO" id="GO:0005524">
    <property type="term" value="F:ATP binding"/>
    <property type="evidence" value="ECO:0007669"/>
    <property type="project" value="UniProtKB-KW"/>
</dbReference>
<reference evidence="7 8" key="1">
    <citation type="submission" date="2013-02" db="EMBL/GenBank/DDBJ databases">
        <authorList>
            <person name="Harkins D.M."/>
            <person name="Durkin A.S."/>
            <person name="Brinkac L.M."/>
            <person name="Haft D.H."/>
            <person name="Selengut J.D."/>
            <person name="Sanka R."/>
            <person name="DePew J."/>
            <person name="Purushe J."/>
            <person name="Tulsiani S.M."/>
            <person name="Graham G.C."/>
            <person name="Burns M.-A."/>
            <person name="Dohnt M.F."/>
            <person name="Smythe L.D."/>
            <person name="McKay D.B."/>
            <person name="Craig S.B."/>
            <person name="Vinetz J.M."/>
            <person name="Sutton G.G."/>
            <person name="Nierman W.C."/>
            <person name="Fouts D.E."/>
        </authorList>
    </citation>
    <scope>NUCLEOTIDE SEQUENCE [LARGE SCALE GENOMIC DNA]</scope>
    <source>
        <strain evidence="7 8">LT2050</strain>
    </source>
</reference>
<evidence type="ECO:0000256" key="4">
    <source>
        <dbReference type="ARBA" id="ARBA00022741"/>
    </source>
</evidence>
<dbReference type="AlphaFoldDB" id="M3H8E1"/>
<gene>
    <name evidence="7" type="ORF">LEP1GSC150_3956</name>
</gene>
<keyword evidence="2" id="KW-0808">Transferase</keyword>
<keyword evidence="4" id="KW-0547">Nucleotide-binding</keyword>
<feature type="domain" description="DAC" evidence="6">
    <location>
        <begin position="1"/>
        <end position="75"/>
    </location>
</feature>
<dbReference type="Pfam" id="PF02457">
    <property type="entry name" value="DAC"/>
    <property type="match status" value="1"/>
</dbReference>
<dbReference type="InterPro" id="IPR036888">
    <property type="entry name" value="DNA_integrity_DisA_N_sf"/>
</dbReference>
<evidence type="ECO:0000256" key="1">
    <source>
        <dbReference type="ARBA" id="ARBA00000877"/>
    </source>
</evidence>
<dbReference type="SUPFAM" id="SSF143597">
    <property type="entry name" value="YojJ-like"/>
    <property type="match status" value="1"/>
</dbReference>
<evidence type="ECO:0000313" key="8">
    <source>
        <dbReference type="Proteomes" id="UP000011778"/>
    </source>
</evidence>
<evidence type="ECO:0000256" key="3">
    <source>
        <dbReference type="ARBA" id="ARBA00022695"/>
    </source>
</evidence>
<protein>
    <submittedName>
        <fullName evidence="7">DNA integrity scanning protein DisA nucleotide-binding domain protein</fullName>
    </submittedName>
</protein>
<dbReference type="GO" id="GO:0004016">
    <property type="term" value="F:adenylate cyclase activity"/>
    <property type="evidence" value="ECO:0007669"/>
    <property type="project" value="TreeGrafter"/>
</dbReference>
<dbReference type="PANTHER" id="PTHR34185">
    <property type="entry name" value="DIADENYLATE CYCLASE"/>
    <property type="match status" value="1"/>
</dbReference>
<keyword evidence="5" id="KW-0067">ATP-binding</keyword>
<dbReference type="InterPro" id="IPR050338">
    <property type="entry name" value="DisA"/>
</dbReference>
<organism evidence="7 8">
    <name type="scientific">Leptospira interrogans serovar Copenhageni str. LT2050</name>
    <dbReference type="NCBI Taxonomy" id="1001598"/>
    <lineage>
        <taxon>Bacteria</taxon>
        <taxon>Pseudomonadati</taxon>
        <taxon>Spirochaetota</taxon>
        <taxon>Spirochaetia</taxon>
        <taxon>Leptospirales</taxon>
        <taxon>Leptospiraceae</taxon>
        <taxon>Leptospira</taxon>
    </lineage>
</organism>
<comment type="caution">
    <text evidence="7">The sequence shown here is derived from an EMBL/GenBank/DDBJ whole genome shotgun (WGS) entry which is preliminary data.</text>
</comment>